<organism evidence="1 2">
    <name type="scientific">Rhododendron molle</name>
    <name type="common">Chinese azalea</name>
    <name type="synonym">Azalea mollis</name>
    <dbReference type="NCBI Taxonomy" id="49168"/>
    <lineage>
        <taxon>Eukaryota</taxon>
        <taxon>Viridiplantae</taxon>
        <taxon>Streptophyta</taxon>
        <taxon>Embryophyta</taxon>
        <taxon>Tracheophyta</taxon>
        <taxon>Spermatophyta</taxon>
        <taxon>Magnoliopsida</taxon>
        <taxon>eudicotyledons</taxon>
        <taxon>Gunneridae</taxon>
        <taxon>Pentapetalae</taxon>
        <taxon>asterids</taxon>
        <taxon>Ericales</taxon>
        <taxon>Ericaceae</taxon>
        <taxon>Ericoideae</taxon>
        <taxon>Rhodoreae</taxon>
        <taxon>Rhododendron</taxon>
    </lineage>
</organism>
<evidence type="ECO:0000313" key="1">
    <source>
        <dbReference type="EMBL" id="KAI8523338.1"/>
    </source>
</evidence>
<keyword evidence="2" id="KW-1185">Reference proteome</keyword>
<accession>A0ACC0L3M4</accession>
<protein>
    <submittedName>
        <fullName evidence="1">Uncharacterized protein</fullName>
    </submittedName>
</protein>
<dbReference type="Proteomes" id="UP001062846">
    <property type="component" value="Chromosome 13"/>
</dbReference>
<comment type="caution">
    <text evidence="1">The sequence shown here is derived from an EMBL/GenBank/DDBJ whole genome shotgun (WGS) entry which is preliminary data.</text>
</comment>
<sequence length="276" mass="30990">MIPQFLLLFLAISVSTHLCISSSVYEVLRSNGLPMGLLPNGVNDFRLDSDGEFVAYLDQECNAKYESELHYDRNVSGFLSYGQIANLSGISAQDLFLWFPVKEIRVDVPSSGLIYFDVGVVSKQFSLSMFETPRDCTAVPPPEVLDGGFVAGIAAKLFTVVCVIFDVGLKFPNTEVMVDDIVFCIVQSLQISIPAPLNITMVVNWTERTAGGREYGNHRCLYDGNRLRQEHRVRRVFQVISLPKFVLYVDFLMNVNKVMVIVDFCSIPIGRRDIHM</sequence>
<proteinExistence type="predicted"/>
<gene>
    <name evidence="1" type="ORF">RHMOL_Rhmol13G0065600</name>
</gene>
<evidence type="ECO:0000313" key="2">
    <source>
        <dbReference type="Proteomes" id="UP001062846"/>
    </source>
</evidence>
<dbReference type="EMBL" id="CM046400">
    <property type="protein sequence ID" value="KAI8523338.1"/>
    <property type="molecule type" value="Genomic_DNA"/>
</dbReference>
<reference evidence="1" key="1">
    <citation type="submission" date="2022-02" db="EMBL/GenBank/DDBJ databases">
        <title>Plant Genome Project.</title>
        <authorList>
            <person name="Zhang R.-G."/>
        </authorList>
    </citation>
    <scope>NUCLEOTIDE SEQUENCE</scope>
    <source>
        <strain evidence="1">AT1</strain>
    </source>
</reference>
<name>A0ACC0L3M4_RHOML</name>